<feature type="region of interest" description="Disordered" evidence="1">
    <location>
        <begin position="1"/>
        <end position="33"/>
    </location>
</feature>
<dbReference type="EMBL" id="GBRH01163822">
    <property type="protein sequence ID" value="JAE34074.1"/>
    <property type="molecule type" value="Transcribed_RNA"/>
</dbReference>
<reference evidence="2" key="1">
    <citation type="submission" date="2014-09" db="EMBL/GenBank/DDBJ databases">
        <authorList>
            <person name="Magalhaes I.L.F."/>
            <person name="Oliveira U."/>
            <person name="Santos F.R."/>
            <person name="Vidigal T.H.D.A."/>
            <person name="Brescovit A.D."/>
            <person name="Santos A.J."/>
        </authorList>
    </citation>
    <scope>NUCLEOTIDE SEQUENCE</scope>
    <source>
        <tissue evidence="2">Shoot tissue taken approximately 20 cm above the soil surface</tissue>
    </source>
</reference>
<name>A0A0A9HE40_ARUDO</name>
<proteinExistence type="predicted"/>
<sequence>MPPPPTSGAGQRSSSRYLRSSRSWRTGTSAWSW</sequence>
<evidence type="ECO:0000256" key="1">
    <source>
        <dbReference type="SAM" id="MobiDB-lite"/>
    </source>
</evidence>
<evidence type="ECO:0000313" key="2">
    <source>
        <dbReference type="EMBL" id="JAE34074.1"/>
    </source>
</evidence>
<reference evidence="2" key="2">
    <citation type="journal article" date="2015" name="Data Brief">
        <title>Shoot transcriptome of the giant reed, Arundo donax.</title>
        <authorList>
            <person name="Barrero R.A."/>
            <person name="Guerrero F.D."/>
            <person name="Moolhuijzen P."/>
            <person name="Goolsby J.A."/>
            <person name="Tidwell J."/>
            <person name="Bellgard S.E."/>
            <person name="Bellgard M.I."/>
        </authorList>
    </citation>
    <scope>NUCLEOTIDE SEQUENCE</scope>
    <source>
        <tissue evidence="2">Shoot tissue taken approximately 20 cm above the soil surface</tissue>
    </source>
</reference>
<organism evidence="2">
    <name type="scientific">Arundo donax</name>
    <name type="common">Giant reed</name>
    <name type="synonym">Donax arundinaceus</name>
    <dbReference type="NCBI Taxonomy" id="35708"/>
    <lineage>
        <taxon>Eukaryota</taxon>
        <taxon>Viridiplantae</taxon>
        <taxon>Streptophyta</taxon>
        <taxon>Embryophyta</taxon>
        <taxon>Tracheophyta</taxon>
        <taxon>Spermatophyta</taxon>
        <taxon>Magnoliopsida</taxon>
        <taxon>Liliopsida</taxon>
        <taxon>Poales</taxon>
        <taxon>Poaceae</taxon>
        <taxon>PACMAD clade</taxon>
        <taxon>Arundinoideae</taxon>
        <taxon>Arundineae</taxon>
        <taxon>Arundo</taxon>
    </lineage>
</organism>
<feature type="compositionally biased region" description="Low complexity" evidence="1">
    <location>
        <begin position="12"/>
        <end position="25"/>
    </location>
</feature>
<protein>
    <submittedName>
        <fullName evidence="2">Uncharacterized protein</fullName>
    </submittedName>
</protein>
<dbReference type="AlphaFoldDB" id="A0A0A9HE40"/>
<accession>A0A0A9HE40</accession>